<proteinExistence type="inferred from homology"/>
<comment type="cofactor">
    <cofactor evidence="6">
        <name>Zn(2+)</name>
        <dbReference type="ChEBI" id="CHEBI:29105"/>
    </cofactor>
</comment>
<comment type="catalytic activity">
    <reaction evidence="6">
        <text>a 4-hydroxy-3-methoxy-5-(all-trans-polyprenyl)benzoate + H(+) = a 2-methoxy-6-(all-trans-polyprenyl)phenol + CO2</text>
        <dbReference type="Rhea" id="RHEA:81179"/>
        <dbReference type="Rhea" id="RHEA-COMP:9551"/>
        <dbReference type="Rhea" id="RHEA-COMP:10931"/>
        <dbReference type="ChEBI" id="CHEBI:15378"/>
        <dbReference type="ChEBI" id="CHEBI:16526"/>
        <dbReference type="ChEBI" id="CHEBI:62731"/>
        <dbReference type="ChEBI" id="CHEBI:84443"/>
        <dbReference type="EC" id="4.1.1.130"/>
    </reaction>
</comment>
<keyword evidence="8" id="KW-0830">Ubiquinone</keyword>
<keyword evidence="5 6" id="KW-0456">Lyase</keyword>
<sequence length="236" mass="26339">MTAPLTPVGRALLTVGSALVTFANPARADTLAVLGDLTSGPALHHLTNRIKRSHEGRQMLQTLTPARFPEHGSGSLPELRALPAGTLGREYARFMDDRRFVPESRAVVRFVEDDTHRWVMQRYRDVHDLWHVLTAMPTTLLGETAQKLFEASQTGLPVTFLASVAGTARIGRKNRQILFSELVPWALSCGRGATDLLAIRYEDYLDRDLNELRTKWNITVPDVQLKGMKSRPSTKT</sequence>
<accession>A0A2V3ILB7</accession>
<comment type="similarity">
    <text evidence="6">Belongs to the COQ4 family.</text>
</comment>
<dbReference type="PANTHER" id="PTHR12922">
    <property type="entry name" value="UBIQUINONE BIOSYNTHESIS PROTEIN"/>
    <property type="match status" value="1"/>
</dbReference>
<keyword evidence="9" id="KW-1185">Reference proteome</keyword>
<dbReference type="UniPathway" id="UPA00232"/>
<dbReference type="AlphaFoldDB" id="A0A2V3ILB7"/>
<dbReference type="EC" id="4.1.1.130" evidence="6"/>
<evidence type="ECO:0000313" key="8">
    <source>
        <dbReference type="EMBL" id="PXF42837.1"/>
    </source>
</evidence>
<dbReference type="PANTHER" id="PTHR12922:SF7">
    <property type="entry name" value="UBIQUINONE BIOSYNTHESIS PROTEIN COQ4 HOMOLOG, MITOCHONDRIAL"/>
    <property type="match status" value="1"/>
</dbReference>
<protein>
    <recommendedName>
        <fullName evidence="6">Ubiquinone biosynthesis protein COQ4 homolog, mitochondrial</fullName>
    </recommendedName>
    <alternativeName>
        <fullName evidence="6">4-hydroxy-3-methoxy-5-polyprenylbenzoate decarboxylase</fullName>
        <ecNumber evidence="6">4.1.1.130</ecNumber>
    </alternativeName>
    <alternativeName>
        <fullName evidence="6">Coenzyme Q biosynthesis protein 4 homolog</fullName>
    </alternativeName>
</protein>
<evidence type="ECO:0000256" key="2">
    <source>
        <dbReference type="ARBA" id="ARBA00022792"/>
    </source>
</evidence>
<dbReference type="GO" id="GO:0120539">
    <property type="term" value="F:4-hydroxy-3-methoxy-5-polyprenylbenzoate decarboxylase activity"/>
    <property type="evidence" value="ECO:0007669"/>
    <property type="project" value="UniProtKB-EC"/>
</dbReference>
<organism evidence="8 9">
    <name type="scientific">Gracilariopsis chorda</name>
    <dbReference type="NCBI Taxonomy" id="448386"/>
    <lineage>
        <taxon>Eukaryota</taxon>
        <taxon>Rhodophyta</taxon>
        <taxon>Florideophyceae</taxon>
        <taxon>Rhodymeniophycidae</taxon>
        <taxon>Gracilariales</taxon>
        <taxon>Gracilariaceae</taxon>
        <taxon>Gracilariopsis</taxon>
    </lineage>
</organism>
<dbReference type="Proteomes" id="UP000247409">
    <property type="component" value="Unassembled WGS sequence"/>
</dbReference>
<evidence type="ECO:0000256" key="1">
    <source>
        <dbReference type="ARBA" id="ARBA00022688"/>
    </source>
</evidence>
<feature type="chain" id="PRO_5016152553" description="Ubiquinone biosynthesis protein COQ4 homolog, mitochondrial" evidence="7">
    <location>
        <begin position="29"/>
        <end position="236"/>
    </location>
</feature>
<dbReference type="InterPro" id="IPR027540">
    <property type="entry name" value="Coq4_euk"/>
</dbReference>
<keyword evidence="2 6" id="KW-0999">Mitochondrion inner membrane</keyword>
<keyword evidence="6" id="KW-0862">Zinc</keyword>
<evidence type="ECO:0000256" key="4">
    <source>
        <dbReference type="ARBA" id="ARBA00023136"/>
    </source>
</evidence>
<dbReference type="GO" id="GO:0008270">
    <property type="term" value="F:zinc ion binding"/>
    <property type="evidence" value="ECO:0007669"/>
    <property type="project" value="UniProtKB-UniRule"/>
</dbReference>
<gene>
    <name evidence="8" type="ORF">BWQ96_07431</name>
</gene>
<evidence type="ECO:0000256" key="5">
    <source>
        <dbReference type="ARBA" id="ARBA00023239"/>
    </source>
</evidence>
<dbReference type="InterPro" id="IPR007715">
    <property type="entry name" value="Coq4"/>
</dbReference>
<dbReference type="EMBL" id="NBIV01000148">
    <property type="protein sequence ID" value="PXF42837.1"/>
    <property type="molecule type" value="Genomic_DNA"/>
</dbReference>
<evidence type="ECO:0000256" key="3">
    <source>
        <dbReference type="ARBA" id="ARBA00023128"/>
    </source>
</evidence>
<name>A0A2V3ILB7_9FLOR</name>
<evidence type="ECO:0000313" key="9">
    <source>
        <dbReference type="Proteomes" id="UP000247409"/>
    </source>
</evidence>
<feature type="binding site" evidence="6">
    <location>
        <position position="127"/>
    </location>
    <ligand>
        <name>Zn(2+)</name>
        <dbReference type="ChEBI" id="CHEBI:29105"/>
    </ligand>
</feature>
<dbReference type="Pfam" id="PF05019">
    <property type="entry name" value="Coq4"/>
    <property type="match status" value="1"/>
</dbReference>
<keyword evidence="6" id="KW-0479">Metal-binding</keyword>
<evidence type="ECO:0000256" key="7">
    <source>
        <dbReference type="SAM" id="SignalP"/>
    </source>
</evidence>
<feature type="binding site" evidence="6">
    <location>
        <position position="128"/>
    </location>
    <ligand>
        <name>Zn(2+)</name>
        <dbReference type="ChEBI" id="CHEBI:29105"/>
    </ligand>
</feature>
<keyword evidence="3 6" id="KW-0496">Mitochondrion</keyword>
<dbReference type="STRING" id="448386.A0A2V3ILB7"/>
<reference evidence="8 9" key="1">
    <citation type="journal article" date="2018" name="Mol. Biol. Evol.">
        <title>Analysis of the draft genome of the red seaweed Gracilariopsis chorda provides insights into genome size evolution in Rhodophyta.</title>
        <authorList>
            <person name="Lee J."/>
            <person name="Yang E.C."/>
            <person name="Graf L."/>
            <person name="Yang J.H."/>
            <person name="Qiu H."/>
            <person name="Zel Zion U."/>
            <person name="Chan C.X."/>
            <person name="Stephens T.G."/>
            <person name="Weber A.P.M."/>
            <person name="Boo G.H."/>
            <person name="Boo S.M."/>
            <person name="Kim K.M."/>
            <person name="Shin Y."/>
            <person name="Jung M."/>
            <person name="Lee S.J."/>
            <person name="Yim H.S."/>
            <person name="Lee J.H."/>
            <person name="Bhattacharya D."/>
            <person name="Yoon H.S."/>
        </authorList>
    </citation>
    <scope>NUCLEOTIDE SEQUENCE [LARGE SCALE GENOMIC DNA]</scope>
    <source>
        <strain evidence="8 9">SKKU-2015</strain>
        <tissue evidence="8">Whole body</tissue>
    </source>
</reference>
<feature type="binding site" evidence="6">
    <location>
        <position position="131"/>
    </location>
    <ligand>
        <name>Zn(2+)</name>
        <dbReference type="ChEBI" id="CHEBI:29105"/>
    </ligand>
</feature>
<dbReference type="GO" id="GO:0031314">
    <property type="term" value="C:extrinsic component of mitochondrial inner membrane"/>
    <property type="evidence" value="ECO:0007669"/>
    <property type="project" value="UniProtKB-UniRule"/>
</dbReference>
<comment type="function">
    <text evidence="6">Lyase that catalyzes the C1-decarboxylation of 4-hydroxy-3-methoxy-5-(all-trans-polyprenyl)benzoic acid into 2-methoxy-6-(all-trans-polyprenyl)phenol during ubiquinone biosynthesis.</text>
</comment>
<feature type="signal peptide" evidence="7">
    <location>
        <begin position="1"/>
        <end position="28"/>
    </location>
</feature>
<keyword evidence="4 6" id="KW-0472">Membrane</keyword>
<dbReference type="HAMAP" id="MF_03111">
    <property type="entry name" value="Coq4"/>
    <property type="match status" value="1"/>
</dbReference>
<comment type="caution">
    <text evidence="8">The sequence shown here is derived from an EMBL/GenBank/DDBJ whole genome shotgun (WGS) entry which is preliminary data.</text>
</comment>
<comment type="pathway">
    <text evidence="6">Cofactor biosynthesis; ubiquinone biosynthesis.</text>
</comment>
<keyword evidence="1 6" id="KW-0831">Ubiquinone biosynthesis</keyword>
<feature type="binding site" evidence="6">
    <location>
        <position position="143"/>
    </location>
    <ligand>
        <name>Zn(2+)</name>
        <dbReference type="ChEBI" id="CHEBI:29105"/>
    </ligand>
</feature>
<dbReference type="OrthoDB" id="4249at2759"/>
<evidence type="ECO:0000256" key="6">
    <source>
        <dbReference type="HAMAP-Rule" id="MF_03111"/>
    </source>
</evidence>
<comment type="subcellular location">
    <subcellularLocation>
        <location evidence="6">Mitochondrion inner membrane</location>
        <topology evidence="6">Peripheral membrane protein</topology>
        <orientation evidence="6">Matrix side</orientation>
    </subcellularLocation>
</comment>
<keyword evidence="7" id="KW-0732">Signal</keyword>
<comment type="subunit">
    <text evidence="6">Component of a multi-subunit COQ enzyme complex.</text>
</comment>